<dbReference type="OrthoDB" id="9906995at2"/>
<keyword evidence="1" id="KW-0812">Transmembrane</keyword>
<dbReference type="AlphaFoldDB" id="A0A0H3J4B1"/>
<keyword evidence="1" id="KW-1133">Transmembrane helix</keyword>
<dbReference type="Proteomes" id="UP000001364">
    <property type="component" value="Chromosome"/>
</dbReference>
<reference evidence="2 3" key="1">
    <citation type="journal article" date="2010" name="J. Bacteriol.">
        <title>The genetic basis of laboratory adaptation in Caulobacter crescentus.</title>
        <authorList>
            <person name="Marks M.E."/>
            <person name="Castro-Rojas C.M."/>
            <person name="Teiling C."/>
            <person name="Du L."/>
            <person name="Kapatral V."/>
            <person name="Walunas T.L."/>
            <person name="Crosson S."/>
        </authorList>
    </citation>
    <scope>NUCLEOTIDE SEQUENCE [LARGE SCALE GENOMIC DNA]</scope>
    <source>
        <strain evidence="3">NA1000 / CB15N</strain>
    </source>
</reference>
<gene>
    <name evidence="2" type="ordered locus">CCNA_03984</name>
</gene>
<keyword evidence="1" id="KW-0472">Membrane</keyword>
<sequence>MKLGVLLGVGIVALFAGLANVWFGDVLVGLGLVTMFVMVAGYSAWQGKKEYDARPRGEPIIE</sequence>
<accession>A0A0H3J4B1</accession>
<keyword evidence="3" id="KW-1185">Reference proteome</keyword>
<organism evidence="2 3">
    <name type="scientific">Caulobacter vibrioides (strain NA1000 / CB15N)</name>
    <name type="common">Caulobacter crescentus</name>
    <dbReference type="NCBI Taxonomy" id="565050"/>
    <lineage>
        <taxon>Bacteria</taxon>
        <taxon>Pseudomonadati</taxon>
        <taxon>Pseudomonadota</taxon>
        <taxon>Alphaproteobacteria</taxon>
        <taxon>Caulobacterales</taxon>
        <taxon>Caulobacteraceae</taxon>
        <taxon>Caulobacter</taxon>
    </lineage>
</organism>
<proteinExistence type="predicted"/>
<dbReference type="GeneID" id="18668938"/>
<dbReference type="RefSeq" id="YP_009020556.1">
    <property type="nucleotide sequence ID" value="NC_011916.1"/>
</dbReference>
<feature type="transmembrane region" description="Helical" evidence="1">
    <location>
        <begin position="29"/>
        <end position="45"/>
    </location>
</feature>
<name>A0A0H3J4B1_CAUVN</name>
<dbReference type="HOGENOM" id="CLU_2895742_0_0_5"/>
<evidence type="ECO:0000313" key="3">
    <source>
        <dbReference type="Proteomes" id="UP000001364"/>
    </source>
</evidence>
<dbReference type="RefSeq" id="WP_024265862.1">
    <property type="nucleotide sequence ID" value="NC_011916.1"/>
</dbReference>
<dbReference type="EMBL" id="CP001340">
    <property type="protein sequence ID" value="AHI88587.1"/>
    <property type="molecule type" value="Genomic_DNA"/>
</dbReference>
<protein>
    <submittedName>
        <fullName evidence="2">Uncharacterized protein</fullName>
    </submittedName>
</protein>
<evidence type="ECO:0000256" key="1">
    <source>
        <dbReference type="SAM" id="Phobius"/>
    </source>
</evidence>
<dbReference type="KEGG" id="ccs:CCNA_03984"/>
<evidence type="ECO:0000313" key="2">
    <source>
        <dbReference type="EMBL" id="AHI88587.1"/>
    </source>
</evidence>